<evidence type="ECO:0000259" key="1">
    <source>
        <dbReference type="Pfam" id="PF20150"/>
    </source>
</evidence>
<gene>
    <name evidence="2" type="ORF">B0T20DRAFT_470158</name>
</gene>
<reference evidence="2" key="1">
    <citation type="journal article" date="2023" name="Mol. Phylogenet. Evol.">
        <title>Genome-scale phylogeny and comparative genomics of the fungal order Sordariales.</title>
        <authorList>
            <person name="Hensen N."/>
            <person name="Bonometti L."/>
            <person name="Westerberg I."/>
            <person name="Brannstrom I.O."/>
            <person name="Guillou S."/>
            <person name="Cros-Aarteil S."/>
            <person name="Calhoun S."/>
            <person name="Haridas S."/>
            <person name="Kuo A."/>
            <person name="Mondo S."/>
            <person name="Pangilinan J."/>
            <person name="Riley R."/>
            <person name="LaButti K."/>
            <person name="Andreopoulos B."/>
            <person name="Lipzen A."/>
            <person name="Chen C."/>
            <person name="Yan M."/>
            <person name="Daum C."/>
            <person name="Ng V."/>
            <person name="Clum A."/>
            <person name="Steindorff A."/>
            <person name="Ohm R.A."/>
            <person name="Martin F."/>
            <person name="Silar P."/>
            <person name="Natvig D.O."/>
            <person name="Lalanne C."/>
            <person name="Gautier V."/>
            <person name="Ament-Velasquez S.L."/>
            <person name="Kruys A."/>
            <person name="Hutchinson M.I."/>
            <person name="Powell A.J."/>
            <person name="Barry K."/>
            <person name="Miller A.N."/>
            <person name="Grigoriev I.V."/>
            <person name="Debuchy R."/>
            <person name="Gladieux P."/>
            <person name="Hiltunen Thoren M."/>
            <person name="Johannesson H."/>
        </authorList>
    </citation>
    <scope>NUCLEOTIDE SEQUENCE</scope>
    <source>
        <strain evidence="2">FGSC 1904</strain>
    </source>
</reference>
<proteinExistence type="predicted"/>
<dbReference type="PANTHER" id="PTHR35910">
    <property type="entry name" value="2EXR DOMAIN-CONTAINING PROTEIN"/>
    <property type="match status" value="1"/>
</dbReference>
<feature type="domain" description="2EXR" evidence="1">
    <location>
        <begin position="66"/>
        <end position="192"/>
    </location>
</feature>
<dbReference type="AlphaFoldDB" id="A0AAE0PDK3"/>
<dbReference type="PANTHER" id="PTHR35910:SF1">
    <property type="entry name" value="2EXR DOMAIN-CONTAINING PROTEIN"/>
    <property type="match status" value="1"/>
</dbReference>
<protein>
    <recommendedName>
        <fullName evidence="1">2EXR domain-containing protein</fullName>
    </recommendedName>
</protein>
<organism evidence="2 3">
    <name type="scientific">Sordaria brevicollis</name>
    <dbReference type="NCBI Taxonomy" id="83679"/>
    <lineage>
        <taxon>Eukaryota</taxon>
        <taxon>Fungi</taxon>
        <taxon>Dikarya</taxon>
        <taxon>Ascomycota</taxon>
        <taxon>Pezizomycotina</taxon>
        <taxon>Sordariomycetes</taxon>
        <taxon>Sordariomycetidae</taxon>
        <taxon>Sordariales</taxon>
        <taxon>Sordariaceae</taxon>
        <taxon>Sordaria</taxon>
    </lineage>
</organism>
<evidence type="ECO:0000313" key="2">
    <source>
        <dbReference type="EMBL" id="KAK3397872.1"/>
    </source>
</evidence>
<sequence>MTVGTKLLSSVTGHLLSPISSSSLPHPRLRHPSWTPLFPPLGVGYLLAMSDQNQPVSNPSGPLTTFHPFLKLPWELRNAIWELALRPLDRPGAHIFCIEERKLENSGPKERDVVCGPIPAHWHNEAVLGDASSLHITIPTQIRGTGLFEPAGNPSTYMIDGGLWTACTESRAVMEKAFKHQMWDSKRMAYPNYDEARSKSDLYDILVLTGVALRHRPLVPEDPYIGLDARMVPATGYFLSASYTPFSRPSFQAIKADQHDSHKTASPHYLTVLPHQDLIIIRSSSCYMGRAFWYYLRRNFPFGSKKWGYFGLGEHHGIALEYDPDWTQWFSHDIRDVVFPTTVLDQFIGTLHSFESTQVNTIWLVDYRLKLNHDTPAVRMELMKDRKVFYGSDGIHYVEVYSSAGGAARLGWFYTEGIEGESSTYGYGSCVAFIEAVEDAYTDMLHREPDDGSGFPERHNPHLGILACLH</sequence>
<dbReference type="EMBL" id="JAUTDP010000007">
    <property type="protein sequence ID" value="KAK3397872.1"/>
    <property type="molecule type" value="Genomic_DNA"/>
</dbReference>
<keyword evidence="3" id="KW-1185">Reference proteome</keyword>
<reference evidence="2" key="2">
    <citation type="submission" date="2023-07" db="EMBL/GenBank/DDBJ databases">
        <authorList>
            <consortium name="Lawrence Berkeley National Laboratory"/>
            <person name="Haridas S."/>
            <person name="Hensen N."/>
            <person name="Bonometti L."/>
            <person name="Westerberg I."/>
            <person name="Brannstrom I.O."/>
            <person name="Guillou S."/>
            <person name="Cros-Aarteil S."/>
            <person name="Calhoun S."/>
            <person name="Kuo A."/>
            <person name="Mondo S."/>
            <person name="Pangilinan J."/>
            <person name="Riley R."/>
            <person name="LaButti K."/>
            <person name="Andreopoulos B."/>
            <person name="Lipzen A."/>
            <person name="Chen C."/>
            <person name="Yanf M."/>
            <person name="Daum C."/>
            <person name="Ng V."/>
            <person name="Clum A."/>
            <person name="Steindorff A."/>
            <person name="Ohm R."/>
            <person name="Martin F."/>
            <person name="Silar P."/>
            <person name="Natvig D."/>
            <person name="Lalanne C."/>
            <person name="Gautier V."/>
            <person name="Ament-velasquez S.L."/>
            <person name="Kruys A."/>
            <person name="Hutchinson M.I."/>
            <person name="Powell A.J."/>
            <person name="Barry K."/>
            <person name="Miller A.N."/>
            <person name="Grigoriev I.V."/>
            <person name="Debuchy R."/>
            <person name="Gladieux P."/>
            <person name="Thoren M.H."/>
            <person name="Johannesson H."/>
        </authorList>
    </citation>
    <scope>NUCLEOTIDE SEQUENCE</scope>
    <source>
        <strain evidence="2">FGSC 1904</strain>
    </source>
</reference>
<name>A0AAE0PDK3_SORBR</name>
<dbReference type="InterPro" id="IPR045518">
    <property type="entry name" value="2EXR"/>
</dbReference>
<dbReference type="Proteomes" id="UP001281003">
    <property type="component" value="Unassembled WGS sequence"/>
</dbReference>
<dbReference type="Pfam" id="PF20150">
    <property type="entry name" value="2EXR"/>
    <property type="match status" value="1"/>
</dbReference>
<accession>A0AAE0PDK3</accession>
<evidence type="ECO:0000313" key="3">
    <source>
        <dbReference type="Proteomes" id="UP001281003"/>
    </source>
</evidence>
<comment type="caution">
    <text evidence="2">The sequence shown here is derived from an EMBL/GenBank/DDBJ whole genome shotgun (WGS) entry which is preliminary data.</text>
</comment>